<comment type="caution">
    <text evidence="19">The sequence shown here is derived from an EMBL/GenBank/DDBJ whole genome shotgun (WGS) entry which is preliminary data.</text>
</comment>
<dbReference type="GO" id="GO:0004181">
    <property type="term" value="F:metallocarboxypeptidase activity"/>
    <property type="evidence" value="ECO:0007669"/>
    <property type="project" value="InterPro"/>
</dbReference>
<keyword evidence="10" id="KW-0378">Hydrolase</keyword>
<dbReference type="Pfam" id="PF02244">
    <property type="entry name" value="Propep_M14"/>
    <property type="match status" value="1"/>
</dbReference>
<dbReference type="Gene3D" id="3.30.70.340">
    <property type="entry name" value="Metallocarboxypeptidase-like"/>
    <property type="match status" value="1"/>
</dbReference>
<feature type="active site" description="Proton donor/acceptor" evidence="16">
    <location>
        <position position="389"/>
    </location>
</feature>
<keyword evidence="5" id="KW-0964">Secreted</keyword>
<dbReference type="SUPFAM" id="SSF54897">
    <property type="entry name" value="Protease propeptides/inhibitors"/>
    <property type="match status" value="1"/>
</dbReference>
<feature type="signal peptide" evidence="17">
    <location>
        <begin position="1"/>
        <end position="16"/>
    </location>
</feature>
<dbReference type="InterPro" id="IPR057246">
    <property type="entry name" value="CARBOXYPEPT_ZN_1"/>
</dbReference>
<keyword evidence="9 17" id="KW-0732">Signal</keyword>
<dbReference type="Gene3D" id="3.40.630.10">
    <property type="entry name" value="Zn peptidases"/>
    <property type="match status" value="1"/>
</dbReference>
<evidence type="ECO:0000256" key="10">
    <source>
        <dbReference type="ARBA" id="ARBA00022801"/>
    </source>
</evidence>
<accession>A0A1G4B437</accession>
<dbReference type="OrthoDB" id="3626597at2759"/>
<dbReference type="SUPFAM" id="SSF53187">
    <property type="entry name" value="Zn-dependent exopeptidases"/>
    <property type="match status" value="1"/>
</dbReference>
<keyword evidence="13" id="KW-0482">Metalloprotease</keyword>
<dbReference type="STRING" id="1209926.A0A1G4B437"/>
<evidence type="ECO:0000259" key="18">
    <source>
        <dbReference type="PROSITE" id="PS52035"/>
    </source>
</evidence>
<dbReference type="InterPro" id="IPR000834">
    <property type="entry name" value="Peptidase_M14"/>
</dbReference>
<evidence type="ECO:0000256" key="8">
    <source>
        <dbReference type="ARBA" id="ARBA00022723"/>
    </source>
</evidence>
<dbReference type="PANTHER" id="PTHR11705">
    <property type="entry name" value="PROTEASE FAMILY M14 CARBOXYPEPTIDASE A,B"/>
    <property type="match status" value="1"/>
</dbReference>
<dbReference type="PANTHER" id="PTHR11705:SF143">
    <property type="entry name" value="SLL0236 PROTEIN"/>
    <property type="match status" value="1"/>
</dbReference>
<feature type="chain" id="PRO_5009602437" evidence="17">
    <location>
        <begin position="17"/>
        <end position="424"/>
    </location>
</feature>
<organism evidence="19 20">
    <name type="scientific">Colletotrichum orchidophilum</name>
    <dbReference type="NCBI Taxonomy" id="1209926"/>
    <lineage>
        <taxon>Eukaryota</taxon>
        <taxon>Fungi</taxon>
        <taxon>Dikarya</taxon>
        <taxon>Ascomycota</taxon>
        <taxon>Pezizomycotina</taxon>
        <taxon>Sordariomycetes</taxon>
        <taxon>Hypocreomycetidae</taxon>
        <taxon>Glomerellales</taxon>
        <taxon>Glomerellaceae</taxon>
        <taxon>Colletotrichum</taxon>
    </lineage>
</organism>
<dbReference type="PROSITE" id="PS00132">
    <property type="entry name" value="CARBOXYPEPT_ZN_1"/>
    <property type="match status" value="1"/>
</dbReference>
<evidence type="ECO:0000256" key="3">
    <source>
        <dbReference type="ARBA" id="ARBA00004613"/>
    </source>
</evidence>
<name>A0A1G4B437_9PEZI</name>
<dbReference type="AlphaFoldDB" id="A0A1G4B437"/>
<dbReference type="EMBL" id="MJBS01000075">
    <property type="protein sequence ID" value="OHE96042.1"/>
    <property type="molecule type" value="Genomic_DNA"/>
</dbReference>
<dbReference type="Proteomes" id="UP000176998">
    <property type="component" value="Unassembled WGS sequence"/>
</dbReference>
<keyword evidence="11" id="KW-0862">Zinc</keyword>
<keyword evidence="6 19" id="KW-0121">Carboxypeptidase</keyword>
<evidence type="ECO:0000256" key="11">
    <source>
        <dbReference type="ARBA" id="ARBA00022833"/>
    </source>
</evidence>
<evidence type="ECO:0000256" key="6">
    <source>
        <dbReference type="ARBA" id="ARBA00022645"/>
    </source>
</evidence>
<dbReference type="InterPro" id="IPR003146">
    <property type="entry name" value="M14A_act_pep"/>
</dbReference>
<evidence type="ECO:0000256" key="9">
    <source>
        <dbReference type="ARBA" id="ARBA00022729"/>
    </source>
</evidence>
<dbReference type="PROSITE" id="PS52035">
    <property type="entry name" value="PEPTIDASE_M14"/>
    <property type="match status" value="1"/>
</dbReference>
<evidence type="ECO:0000256" key="16">
    <source>
        <dbReference type="PROSITE-ProRule" id="PRU01379"/>
    </source>
</evidence>
<evidence type="ECO:0000313" key="19">
    <source>
        <dbReference type="EMBL" id="OHE96042.1"/>
    </source>
</evidence>
<evidence type="ECO:0000256" key="13">
    <source>
        <dbReference type="ARBA" id="ARBA00023049"/>
    </source>
</evidence>
<evidence type="ECO:0000256" key="15">
    <source>
        <dbReference type="ARBA" id="ARBA00023157"/>
    </source>
</evidence>
<evidence type="ECO:0000313" key="20">
    <source>
        <dbReference type="Proteomes" id="UP000176998"/>
    </source>
</evidence>
<dbReference type="GO" id="GO:0006508">
    <property type="term" value="P:proteolysis"/>
    <property type="evidence" value="ECO:0007669"/>
    <property type="project" value="UniProtKB-KW"/>
</dbReference>
<comment type="similarity">
    <text evidence="4 16">Belongs to the peptidase M14 family.</text>
</comment>
<dbReference type="CDD" id="cd03860">
    <property type="entry name" value="M14_CP_A-B_like"/>
    <property type="match status" value="1"/>
</dbReference>
<dbReference type="FunFam" id="3.40.630.10:FF:000165">
    <property type="entry name" value="Glucan 1,4-alpha-glucosidase, putative"/>
    <property type="match status" value="1"/>
</dbReference>
<comment type="subcellular location">
    <subcellularLocation>
        <location evidence="3">Secreted</location>
    </subcellularLocation>
</comment>
<evidence type="ECO:0000256" key="5">
    <source>
        <dbReference type="ARBA" id="ARBA00022525"/>
    </source>
</evidence>
<reference evidence="19 20" key="1">
    <citation type="submission" date="2016-09" db="EMBL/GenBank/DDBJ databases">
        <authorList>
            <person name="Capua I."/>
            <person name="De Benedictis P."/>
            <person name="Joannis T."/>
            <person name="Lombin L.H."/>
            <person name="Cattoli G."/>
        </authorList>
    </citation>
    <scope>NUCLEOTIDE SEQUENCE [LARGE SCALE GENOMIC DNA]</scope>
    <source>
        <strain evidence="19 20">IMI 309357</strain>
    </source>
</reference>
<gene>
    <name evidence="19" type="ORF">CORC01_08735</name>
</gene>
<evidence type="ECO:0000256" key="14">
    <source>
        <dbReference type="ARBA" id="ARBA00023145"/>
    </source>
</evidence>
<evidence type="ECO:0000256" key="17">
    <source>
        <dbReference type="SAM" id="SignalP"/>
    </source>
</evidence>
<keyword evidence="7" id="KW-0645">Protease</keyword>
<evidence type="ECO:0000256" key="4">
    <source>
        <dbReference type="ARBA" id="ARBA00005988"/>
    </source>
</evidence>
<evidence type="ECO:0000256" key="1">
    <source>
        <dbReference type="ARBA" id="ARBA00001947"/>
    </source>
</evidence>
<feature type="domain" description="Peptidase M14" evidence="18">
    <location>
        <begin position="123"/>
        <end position="423"/>
    </location>
</feature>
<keyword evidence="12" id="KW-0843">Virulence</keyword>
<dbReference type="GO" id="GO:0008270">
    <property type="term" value="F:zinc ion binding"/>
    <property type="evidence" value="ECO:0007669"/>
    <property type="project" value="InterPro"/>
</dbReference>
<evidence type="ECO:0000256" key="7">
    <source>
        <dbReference type="ARBA" id="ARBA00022670"/>
    </source>
</evidence>
<dbReference type="GeneID" id="34561875"/>
<dbReference type="GO" id="GO:0005576">
    <property type="term" value="C:extracellular region"/>
    <property type="evidence" value="ECO:0007669"/>
    <property type="project" value="UniProtKB-SubCell"/>
</dbReference>
<proteinExistence type="inferred from homology"/>
<dbReference type="Pfam" id="PF00246">
    <property type="entry name" value="Peptidase_M14"/>
    <property type="match status" value="1"/>
</dbReference>
<evidence type="ECO:0000256" key="12">
    <source>
        <dbReference type="ARBA" id="ARBA00023026"/>
    </source>
</evidence>
<dbReference type="RefSeq" id="XP_022473203.1">
    <property type="nucleotide sequence ID" value="XM_022620365.1"/>
</dbReference>
<protein>
    <submittedName>
        <fullName evidence="19">Zinc carboxypeptidase</fullName>
    </submittedName>
</protein>
<evidence type="ECO:0000256" key="2">
    <source>
        <dbReference type="ARBA" id="ARBA00003091"/>
    </source>
</evidence>
<dbReference type="SMART" id="SM00631">
    <property type="entry name" value="Zn_pept"/>
    <property type="match status" value="1"/>
</dbReference>
<keyword evidence="8" id="KW-0479">Metal-binding</keyword>
<comment type="cofactor">
    <cofactor evidence="1">
        <name>Zn(2+)</name>
        <dbReference type="ChEBI" id="CHEBI:29105"/>
    </cofactor>
</comment>
<comment type="function">
    <text evidence="2">Extracellular metalloprotease that contributes to pathogenicity.</text>
</comment>
<sequence>MKSLVALSTLIAAASAATVAGSGASAKRVSYDGTKVFRLSVGDEVDRVNGVVDKLRLTTWKGAPRAGAFADIVVPAADVASFKAEVAGMNVTTMHEDLGASIADESGFSVYAVGSANATWFNSYHAYADHLQFLKDIVASYPGNAEIVTSGSSLQGNAITGVHIYGTSKGTKPAVVLHSTVHAREWISTLANEYIAWNLLSKYSSDTEIKSFVDKYDFYIFPVVNPDGFIYTQTTNRLWRKNRQSTSGSNCIGHDINRNWPFQWSVTGGASTDPCAEDFKGASQGDAPETAALSAWLAKTKSAQGLKLFIDFHSYSQLFMTPYGYSCTAVSAKNSELQSLAKGAVAAIKAVHGTSYQYGPICTTIYKATGNSVDYVNDVVKADYTFTQELRDTGNYGFILPASQIVPTSEETYAGVRYLLQNMK</sequence>
<dbReference type="InterPro" id="IPR036990">
    <property type="entry name" value="M14A-like_propep"/>
</dbReference>
<keyword evidence="14" id="KW-0865">Zymogen</keyword>
<keyword evidence="15" id="KW-1015">Disulfide bond</keyword>
<dbReference type="PRINTS" id="PR00765">
    <property type="entry name" value="CRBOXYPTASEA"/>
</dbReference>
<keyword evidence="20" id="KW-1185">Reference proteome</keyword>